<organism evidence="1 2">
    <name type="scientific">Luteimonas rhizosphaericola</name>
    <dbReference type="NCBI Taxonomy" id="3042024"/>
    <lineage>
        <taxon>Bacteria</taxon>
        <taxon>Pseudomonadati</taxon>
        <taxon>Pseudomonadota</taxon>
        <taxon>Gammaproteobacteria</taxon>
        <taxon>Lysobacterales</taxon>
        <taxon>Lysobacteraceae</taxon>
        <taxon>Luteimonas</taxon>
    </lineage>
</organism>
<dbReference type="Proteomes" id="UP001156831">
    <property type="component" value="Unassembled WGS sequence"/>
</dbReference>
<keyword evidence="2" id="KW-1185">Reference proteome</keyword>
<dbReference type="EMBL" id="JARXRN010000016">
    <property type="protein sequence ID" value="MDH5829620.1"/>
    <property type="molecule type" value="Genomic_DNA"/>
</dbReference>
<reference evidence="1 2" key="1">
    <citation type="submission" date="2023-04" db="EMBL/GenBank/DDBJ databases">
        <title>Luteimonas sp. M1R5S18.</title>
        <authorList>
            <person name="Sun J.-Q."/>
        </authorList>
    </citation>
    <scope>NUCLEOTIDE SEQUENCE [LARGE SCALE GENOMIC DNA]</scope>
    <source>
        <strain evidence="1 2">M1R5S18</strain>
    </source>
</reference>
<evidence type="ECO:0000313" key="1">
    <source>
        <dbReference type="EMBL" id="MDH5829620.1"/>
    </source>
</evidence>
<dbReference type="RefSeq" id="WP_280599850.1">
    <property type="nucleotide sequence ID" value="NZ_JARXRN010000016.1"/>
</dbReference>
<proteinExistence type="predicted"/>
<comment type="caution">
    <text evidence="1">The sequence shown here is derived from an EMBL/GenBank/DDBJ whole genome shotgun (WGS) entry which is preliminary data.</text>
</comment>
<evidence type="ECO:0000313" key="2">
    <source>
        <dbReference type="Proteomes" id="UP001156831"/>
    </source>
</evidence>
<sequence>MPTALVSLPLPLDEGFALMHEHPPATPSVVGCVFGLFGAGPLKSPAAFDRAYGRVFAHHEEDGTLVLDSLPRERVQLFRLGSVGDAHTWLLRVDSGFDLDDRHHDVLFSTSRASGALVDQLLVGGRGIYYRRDYDIAAPDRFAIREDTGRGADAGPGYRARYRVGSDGRFTLEAGEVSPSPPMASSP</sequence>
<gene>
    <name evidence="1" type="ORF">QFW80_03675</name>
</gene>
<name>A0ABT6JGL8_9GAMM</name>
<accession>A0ABT6JGL8</accession>
<protein>
    <submittedName>
        <fullName evidence="1">Uncharacterized protein</fullName>
    </submittedName>
</protein>